<dbReference type="Gene3D" id="1.20.1250.20">
    <property type="entry name" value="MFS general substrate transporter like domains"/>
    <property type="match status" value="1"/>
</dbReference>
<name>A0A0U4CS71_9ACTN</name>
<dbReference type="AlphaFoldDB" id="A0A0U4CS71"/>
<feature type="transmembrane region" description="Helical" evidence="7">
    <location>
        <begin position="156"/>
        <end position="178"/>
    </location>
</feature>
<dbReference type="EMBL" id="CP011502">
    <property type="protein sequence ID" value="ALX05468.1"/>
    <property type="molecule type" value="Genomic_DNA"/>
</dbReference>
<dbReference type="Pfam" id="PF05977">
    <property type="entry name" value="MFS_3"/>
    <property type="match status" value="1"/>
</dbReference>
<reference evidence="8 9" key="1">
    <citation type="journal article" date="1991" name="Int. J. Syst. Bacteriol.">
        <title>Description of the erythromycin-producing bacterium Arthrobacter sp. strain NRRL B-3381 as Aeromicrobium erythreum gen. nov., sp. nov.</title>
        <authorList>
            <person name="Miller E.S."/>
            <person name="Woese C.R."/>
            <person name="Brenner S."/>
        </authorList>
    </citation>
    <scope>NUCLEOTIDE SEQUENCE [LARGE SCALE GENOMIC DNA]</scope>
    <source>
        <strain evidence="8 9">AR18</strain>
    </source>
</reference>
<dbReference type="OrthoDB" id="5494559at2"/>
<evidence type="ECO:0000256" key="2">
    <source>
        <dbReference type="ARBA" id="ARBA00022448"/>
    </source>
</evidence>
<feature type="transmembrane region" description="Helical" evidence="7">
    <location>
        <begin position="118"/>
        <end position="135"/>
    </location>
</feature>
<evidence type="ECO:0000256" key="7">
    <source>
        <dbReference type="SAM" id="Phobius"/>
    </source>
</evidence>
<dbReference type="KEGG" id="aer:AERYTH_12565"/>
<dbReference type="InterPro" id="IPR010290">
    <property type="entry name" value="TM_effector"/>
</dbReference>
<feature type="transmembrane region" description="Helical" evidence="7">
    <location>
        <begin position="58"/>
        <end position="79"/>
    </location>
</feature>
<keyword evidence="9" id="KW-1185">Reference proteome</keyword>
<dbReference type="Proteomes" id="UP000067689">
    <property type="component" value="Chromosome"/>
</dbReference>
<keyword evidence="3" id="KW-1003">Cell membrane</keyword>
<evidence type="ECO:0000256" key="5">
    <source>
        <dbReference type="ARBA" id="ARBA00022989"/>
    </source>
</evidence>
<feature type="transmembrane region" description="Helical" evidence="7">
    <location>
        <begin position="364"/>
        <end position="384"/>
    </location>
</feature>
<keyword evidence="6 7" id="KW-0472">Membrane</keyword>
<evidence type="ECO:0000313" key="8">
    <source>
        <dbReference type="EMBL" id="ALX05468.1"/>
    </source>
</evidence>
<accession>A0A0U4CS71</accession>
<protein>
    <submittedName>
        <fullName evidence="8">MFS transporter</fullName>
    </submittedName>
</protein>
<evidence type="ECO:0000256" key="3">
    <source>
        <dbReference type="ARBA" id="ARBA00022475"/>
    </source>
</evidence>
<keyword evidence="4 7" id="KW-0812">Transmembrane</keyword>
<comment type="subcellular location">
    <subcellularLocation>
        <location evidence="1">Cell inner membrane</location>
        <topology evidence="1">Multi-pass membrane protein</topology>
    </subcellularLocation>
</comment>
<dbReference type="PATRIC" id="fig|2041.4.peg.2611"/>
<organism evidence="8 9">
    <name type="scientific">Aeromicrobium erythreum</name>
    <dbReference type="NCBI Taxonomy" id="2041"/>
    <lineage>
        <taxon>Bacteria</taxon>
        <taxon>Bacillati</taxon>
        <taxon>Actinomycetota</taxon>
        <taxon>Actinomycetes</taxon>
        <taxon>Propionibacteriales</taxon>
        <taxon>Nocardioidaceae</taxon>
        <taxon>Aeromicrobium</taxon>
    </lineage>
</organism>
<dbReference type="STRING" id="2041.AERYTH_12565"/>
<feature type="transmembrane region" description="Helical" evidence="7">
    <location>
        <begin position="390"/>
        <end position="409"/>
    </location>
</feature>
<dbReference type="InterPro" id="IPR036259">
    <property type="entry name" value="MFS_trans_sf"/>
</dbReference>
<gene>
    <name evidence="8" type="ORF">AERYTH_12565</name>
</gene>
<evidence type="ECO:0000256" key="4">
    <source>
        <dbReference type="ARBA" id="ARBA00022692"/>
    </source>
</evidence>
<feature type="transmembrane region" description="Helical" evidence="7">
    <location>
        <begin position="268"/>
        <end position="289"/>
    </location>
</feature>
<proteinExistence type="predicted"/>
<dbReference type="PANTHER" id="PTHR23513:SF9">
    <property type="entry name" value="ENTEROBACTIN EXPORTER ENTS"/>
    <property type="match status" value="1"/>
</dbReference>
<feature type="transmembrane region" description="Helical" evidence="7">
    <location>
        <begin position="323"/>
        <end position="344"/>
    </location>
</feature>
<evidence type="ECO:0000256" key="1">
    <source>
        <dbReference type="ARBA" id="ARBA00004429"/>
    </source>
</evidence>
<evidence type="ECO:0000256" key="6">
    <source>
        <dbReference type="ARBA" id="ARBA00023136"/>
    </source>
</evidence>
<keyword evidence="2" id="KW-0813">Transport</keyword>
<dbReference type="SUPFAM" id="SSF103473">
    <property type="entry name" value="MFS general substrate transporter"/>
    <property type="match status" value="1"/>
</dbReference>
<keyword evidence="5 7" id="KW-1133">Transmembrane helix</keyword>
<dbReference type="GO" id="GO:0005886">
    <property type="term" value="C:plasma membrane"/>
    <property type="evidence" value="ECO:0007669"/>
    <property type="project" value="UniProtKB-SubCell"/>
</dbReference>
<dbReference type="PANTHER" id="PTHR23513">
    <property type="entry name" value="INTEGRAL MEMBRANE EFFLUX PROTEIN-RELATED"/>
    <property type="match status" value="1"/>
</dbReference>
<dbReference type="CDD" id="cd06173">
    <property type="entry name" value="MFS_MefA_like"/>
    <property type="match status" value="1"/>
</dbReference>
<sequence length="424" mass="44005">MRQDRCVSRLSGVLTDVRPLRASPAYRRLWIGQTVSAFGQQMTIVAIAFEVYSLTRSSFSVGLIGLAGLLPLVLGGLYGGALSDAFDRRRVALISAFGLWLCSMALVAHSLAGIDSVGFLYGLVAVQSALFAVNQPARSAMLPRLLPAELLPAANALGMAATNLSFTAGPLLGGVLIAWKGVDAAYVVDVVLFVAALYSLSRLPAMPPTSQQGSPGLRSVVEGLRFLGTAPNVRMTFVVDLFAMVLAQPRALFPALAVTVFATGPETLGLLQAAPGIGAVAAFLVSGWVSRVHRHGVAVVAAVCVYGTVVALAGVSVFSGASLLWLCVLMLACSGAADMVSAAYRSTILQTAAPDEMRGRMQGVFIVVVAGGPRLGDFVMGSLAGLAGEAWAMTVGGALCVAATAWFGLRSRGFRAYDARNPTP</sequence>
<evidence type="ECO:0000313" key="9">
    <source>
        <dbReference type="Proteomes" id="UP000067689"/>
    </source>
</evidence>
<feature type="transmembrane region" description="Helical" evidence="7">
    <location>
        <begin position="91"/>
        <end position="112"/>
    </location>
</feature>
<feature type="transmembrane region" description="Helical" evidence="7">
    <location>
        <begin position="296"/>
        <end position="317"/>
    </location>
</feature>
<feature type="transmembrane region" description="Helical" evidence="7">
    <location>
        <begin position="184"/>
        <end position="201"/>
    </location>
</feature>